<dbReference type="FunFam" id="3.40.50.720:FF:000084">
    <property type="entry name" value="Short-chain dehydrogenase reductase"/>
    <property type="match status" value="1"/>
</dbReference>
<dbReference type="AlphaFoldDB" id="A0A2A2CXU7"/>
<dbReference type="PANTHER" id="PTHR24321:SF11">
    <property type="entry name" value="BLR0893 PROTEIN"/>
    <property type="match status" value="1"/>
</dbReference>
<dbReference type="PRINTS" id="PR00080">
    <property type="entry name" value="SDRFAMILY"/>
</dbReference>
<organism evidence="4 5">
    <name type="scientific">Streptomyces albireticuli</name>
    <dbReference type="NCBI Taxonomy" id="1940"/>
    <lineage>
        <taxon>Bacteria</taxon>
        <taxon>Bacillati</taxon>
        <taxon>Actinomycetota</taxon>
        <taxon>Actinomycetes</taxon>
        <taxon>Kitasatosporales</taxon>
        <taxon>Streptomycetaceae</taxon>
        <taxon>Streptomyces</taxon>
    </lineage>
</organism>
<reference evidence="4 5" key="1">
    <citation type="submission" date="2017-08" db="EMBL/GenBank/DDBJ databases">
        <title>Genome sequence of Streptomyces albireticuli NRRL B-1670.</title>
        <authorList>
            <person name="Graham D.E."/>
            <person name="Mahan K.M."/>
            <person name="Klingeman D.M."/>
            <person name="Hettich R.L."/>
            <person name="Parry R.J."/>
            <person name="Spain J.C."/>
        </authorList>
    </citation>
    <scope>NUCLEOTIDE SEQUENCE [LARGE SCALE GENOMIC DNA]</scope>
    <source>
        <strain evidence="4 5">NRRL B-1670</strain>
    </source>
</reference>
<dbReference type="CDD" id="cd05233">
    <property type="entry name" value="SDR_c"/>
    <property type="match status" value="1"/>
</dbReference>
<evidence type="ECO:0000256" key="2">
    <source>
        <dbReference type="ARBA" id="ARBA00023002"/>
    </source>
</evidence>
<dbReference type="SUPFAM" id="SSF51735">
    <property type="entry name" value="NAD(P)-binding Rossmann-fold domains"/>
    <property type="match status" value="1"/>
</dbReference>
<dbReference type="EMBL" id="NSJV01000708">
    <property type="protein sequence ID" value="PAU44064.1"/>
    <property type="molecule type" value="Genomic_DNA"/>
</dbReference>
<keyword evidence="5" id="KW-1185">Reference proteome</keyword>
<name>A0A2A2CXU7_9ACTN</name>
<dbReference type="Proteomes" id="UP000218944">
    <property type="component" value="Unassembled WGS sequence"/>
</dbReference>
<dbReference type="InterPro" id="IPR020904">
    <property type="entry name" value="Sc_DH/Rdtase_CS"/>
</dbReference>
<evidence type="ECO:0000313" key="4">
    <source>
        <dbReference type="EMBL" id="PAU44064.1"/>
    </source>
</evidence>
<dbReference type="PRINTS" id="PR00081">
    <property type="entry name" value="GDHRDH"/>
</dbReference>
<dbReference type="Pfam" id="PF13561">
    <property type="entry name" value="adh_short_C2"/>
    <property type="match status" value="1"/>
</dbReference>
<feature type="domain" description="Ketoreductase" evidence="3">
    <location>
        <begin position="19"/>
        <end position="212"/>
    </location>
</feature>
<comment type="similarity">
    <text evidence="1">Belongs to the short-chain dehydrogenases/reductases (SDR) family.</text>
</comment>
<dbReference type="Gene3D" id="3.40.50.720">
    <property type="entry name" value="NAD(P)-binding Rossmann-like Domain"/>
    <property type="match status" value="1"/>
</dbReference>
<evidence type="ECO:0000259" key="3">
    <source>
        <dbReference type="SMART" id="SM00822"/>
    </source>
</evidence>
<sequence length="264" mass="27440">MGAGVGAGTGSGSGLLAGRTVLVSGASSGIGAASARVFAREGARVVLAARREDRLAALVGEVREAGGEAEYVVTDVSRGDDARRAVDFAVDRFGRLDAAFNNAGIGWDQTPMHLMDDSAYDAIMDTNVRGVWNLMRYELAAMLENGGGSIVNNSSVGGFQAIPAAAPYVASKHAVLGLTKAAAAEYASKGVRVNAVAPGTTRSEIIEGWFERNPHLEKELHRATPQGRTAEPEEIAEAAAWLCSDRSSFVTGVTLPVDGGYTTV</sequence>
<dbReference type="NCBIfam" id="NF005559">
    <property type="entry name" value="PRK07231.1"/>
    <property type="match status" value="1"/>
</dbReference>
<dbReference type="InterPro" id="IPR036291">
    <property type="entry name" value="NAD(P)-bd_dom_sf"/>
</dbReference>
<dbReference type="InterPro" id="IPR002347">
    <property type="entry name" value="SDR_fam"/>
</dbReference>
<dbReference type="GO" id="GO:0016491">
    <property type="term" value="F:oxidoreductase activity"/>
    <property type="evidence" value="ECO:0007669"/>
    <property type="project" value="UniProtKB-KW"/>
</dbReference>
<dbReference type="SMART" id="SM00822">
    <property type="entry name" value="PKS_KR"/>
    <property type="match status" value="1"/>
</dbReference>
<proteinExistence type="inferred from homology"/>
<evidence type="ECO:0000313" key="5">
    <source>
        <dbReference type="Proteomes" id="UP000218944"/>
    </source>
</evidence>
<dbReference type="PANTHER" id="PTHR24321">
    <property type="entry name" value="DEHYDROGENASES, SHORT CHAIN"/>
    <property type="match status" value="1"/>
</dbReference>
<dbReference type="PROSITE" id="PS00061">
    <property type="entry name" value="ADH_SHORT"/>
    <property type="match status" value="1"/>
</dbReference>
<comment type="caution">
    <text evidence="4">The sequence shown here is derived from an EMBL/GenBank/DDBJ whole genome shotgun (WGS) entry which is preliminary data.</text>
</comment>
<protein>
    <submittedName>
        <fullName evidence="4">Short-chain dehydrogenase</fullName>
    </submittedName>
</protein>
<keyword evidence="2" id="KW-0560">Oxidoreductase</keyword>
<accession>A0A2A2CXU7</accession>
<evidence type="ECO:0000256" key="1">
    <source>
        <dbReference type="ARBA" id="ARBA00006484"/>
    </source>
</evidence>
<dbReference type="InterPro" id="IPR057326">
    <property type="entry name" value="KR_dom"/>
</dbReference>
<gene>
    <name evidence="4" type="ORF">CK936_36905</name>
</gene>